<dbReference type="Gene3D" id="3.40.50.1260">
    <property type="entry name" value="Phosphoglycerate kinase, N-terminal domain"/>
    <property type="match status" value="2"/>
</dbReference>
<feature type="binding site" evidence="13">
    <location>
        <position position="35"/>
    </location>
    <ligand>
        <name>(2R)-3-phosphoglycerate</name>
        <dbReference type="ChEBI" id="CHEBI:58272"/>
    </ligand>
</feature>
<evidence type="ECO:0000256" key="12">
    <source>
        <dbReference type="HAMAP-Rule" id="MF_00145"/>
    </source>
</evidence>
<accession>A0A6N9NGI4</accession>
<dbReference type="EMBL" id="WWNE01000003">
    <property type="protein sequence ID" value="NBG64922.1"/>
    <property type="molecule type" value="Genomic_DNA"/>
</dbReference>
<dbReference type="InterPro" id="IPR015824">
    <property type="entry name" value="Phosphoglycerate_kinase_N"/>
</dbReference>
<dbReference type="AlphaFoldDB" id="A0A6N9NGI4"/>
<organism evidence="16 17">
    <name type="scientific">Acidiluteibacter ferrifornacis</name>
    <dbReference type="NCBI Taxonomy" id="2692424"/>
    <lineage>
        <taxon>Bacteria</taxon>
        <taxon>Pseudomonadati</taxon>
        <taxon>Bacteroidota</taxon>
        <taxon>Flavobacteriia</taxon>
        <taxon>Flavobacteriales</taxon>
        <taxon>Cryomorphaceae</taxon>
        <taxon>Acidiluteibacter</taxon>
    </lineage>
</organism>
<feature type="binding site" evidence="13">
    <location>
        <position position="150"/>
    </location>
    <ligand>
        <name>(2R)-3-phosphoglycerate</name>
        <dbReference type="ChEBI" id="CHEBI:58272"/>
    </ligand>
</feature>
<dbReference type="InterPro" id="IPR015911">
    <property type="entry name" value="Phosphoglycerate_kinase_CS"/>
</dbReference>
<feature type="binding site" evidence="12">
    <location>
        <position position="35"/>
    </location>
    <ligand>
        <name>substrate</name>
    </ligand>
</feature>
<evidence type="ECO:0000256" key="9">
    <source>
        <dbReference type="ARBA" id="ARBA00022777"/>
    </source>
</evidence>
<evidence type="ECO:0000256" key="10">
    <source>
        <dbReference type="ARBA" id="ARBA00022840"/>
    </source>
</evidence>
<feature type="binding site" evidence="12 14">
    <location>
        <position position="202"/>
    </location>
    <ligand>
        <name>ATP</name>
        <dbReference type="ChEBI" id="CHEBI:30616"/>
    </ligand>
</feature>
<dbReference type="SUPFAM" id="SSF53748">
    <property type="entry name" value="Phosphoglycerate kinase"/>
    <property type="match status" value="1"/>
</dbReference>
<dbReference type="GO" id="GO:0043531">
    <property type="term" value="F:ADP binding"/>
    <property type="evidence" value="ECO:0007669"/>
    <property type="project" value="TreeGrafter"/>
</dbReference>
<keyword evidence="17" id="KW-1185">Reference proteome</keyword>
<dbReference type="PRINTS" id="PR00477">
    <property type="entry name" value="PHGLYCKINASE"/>
</dbReference>
<dbReference type="InterPro" id="IPR001576">
    <property type="entry name" value="Phosphoglycerate_kinase"/>
</dbReference>
<dbReference type="GO" id="GO:0004618">
    <property type="term" value="F:phosphoglycerate kinase activity"/>
    <property type="evidence" value="ECO:0007669"/>
    <property type="project" value="UniProtKB-UniRule"/>
</dbReference>
<keyword evidence="11 12" id="KW-0324">Glycolysis</keyword>
<protein>
    <recommendedName>
        <fullName evidence="6 12">Phosphoglycerate kinase</fullName>
        <ecNumber evidence="5 12">2.7.2.3</ecNumber>
    </recommendedName>
</protein>
<evidence type="ECO:0000256" key="13">
    <source>
        <dbReference type="PIRSR" id="PIRSR000724-1"/>
    </source>
</evidence>
<evidence type="ECO:0000256" key="2">
    <source>
        <dbReference type="ARBA" id="ARBA00004838"/>
    </source>
</evidence>
<evidence type="ECO:0000256" key="14">
    <source>
        <dbReference type="PIRSR" id="PIRSR000724-2"/>
    </source>
</evidence>
<feature type="binding site" evidence="12 13">
    <location>
        <begin position="19"/>
        <end position="21"/>
    </location>
    <ligand>
        <name>substrate</name>
    </ligand>
</feature>
<comment type="pathway">
    <text evidence="2 12">Carbohydrate degradation; glycolysis; pyruvate from D-glyceraldehyde 3-phosphate: step 2/5.</text>
</comment>
<dbReference type="EC" id="2.7.2.3" evidence="5 12"/>
<feature type="binding site" evidence="12">
    <location>
        <position position="150"/>
    </location>
    <ligand>
        <name>substrate</name>
    </ligand>
</feature>
<feature type="binding site" evidence="12 14">
    <location>
        <begin position="353"/>
        <end position="356"/>
    </location>
    <ligand>
        <name>ATP</name>
        <dbReference type="ChEBI" id="CHEBI:30616"/>
    </ligand>
</feature>
<evidence type="ECO:0000313" key="17">
    <source>
        <dbReference type="Proteomes" id="UP000470771"/>
    </source>
</evidence>
<dbReference type="GO" id="GO:0005829">
    <property type="term" value="C:cytosol"/>
    <property type="evidence" value="ECO:0007669"/>
    <property type="project" value="UniProtKB-ARBA"/>
</dbReference>
<feature type="binding site" evidence="12 14">
    <location>
        <position position="324"/>
    </location>
    <ligand>
        <name>ATP</name>
        <dbReference type="ChEBI" id="CHEBI:30616"/>
    </ligand>
</feature>
<evidence type="ECO:0000256" key="8">
    <source>
        <dbReference type="ARBA" id="ARBA00022741"/>
    </source>
</evidence>
<sequence>MNTLRNYNFEGKKVLVRVDFNVPLDGDFNITDYTRIDAAVPTIQHIVKNGGTPILMSHLGRPKGAYDDKYSLKHIVNGLSEKLGLPVTFAKNCVGEEAKKVVAAAQKGEVVLLENLRFHSEETNGDIDFSRELAQLGEVYVNDAFGTAHRAHASTAIVAQFFPNDKMFGFVIEQELEAVDKAFSSDNHPITAIMGGAKVSDKILLIEKLLDRVDNLIIGGGMAYTFFKALGGQVGDSLVEDDKLNLAQTILKLAAEKKVNVQLPVDSAISKAFSNTAERGISDNMEIRDGFMGLDIGPKAIEDFSDIIKRSKVIIWNGPMGVFEMSNFERGTKGIAMAVAEATKNGAFSLIGGGDSAAAVNQFGFNQQVSYISTGGGALLEYLEGKVLPGIKAIQE</sequence>
<dbReference type="UniPathway" id="UPA00109">
    <property type="reaction ID" value="UER00185"/>
</dbReference>
<dbReference type="GO" id="GO:0006096">
    <property type="term" value="P:glycolytic process"/>
    <property type="evidence" value="ECO:0007669"/>
    <property type="project" value="UniProtKB-UniRule"/>
</dbReference>
<keyword evidence="9 12" id="KW-0418">Kinase</keyword>
<dbReference type="FunFam" id="3.40.50.1260:FF:000006">
    <property type="entry name" value="Phosphoglycerate kinase"/>
    <property type="match status" value="1"/>
</dbReference>
<feature type="binding site" evidence="12">
    <location>
        <position position="117"/>
    </location>
    <ligand>
        <name>substrate</name>
    </ligand>
</feature>
<name>A0A6N9NGI4_9FLAO</name>
<comment type="subunit">
    <text evidence="4 12">Monomer.</text>
</comment>
<evidence type="ECO:0000256" key="6">
    <source>
        <dbReference type="ARBA" id="ARBA00016471"/>
    </source>
</evidence>
<proteinExistence type="inferred from homology"/>
<dbReference type="Pfam" id="PF00162">
    <property type="entry name" value="PGK"/>
    <property type="match status" value="1"/>
</dbReference>
<evidence type="ECO:0000313" key="16">
    <source>
        <dbReference type="EMBL" id="NBG64922.1"/>
    </source>
</evidence>
<evidence type="ECO:0000256" key="15">
    <source>
        <dbReference type="RuleBase" id="RU000532"/>
    </source>
</evidence>
<dbReference type="PANTHER" id="PTHR11406:SF23">
    <property type="entry name" value="PHOSPHOGLYCERATE KINASE 1, CHLOROPLASTIC-RELATED"/>
    <property type="match status" value="1"/>
</dbReference>
<dbReference type="RefSeq" id="WP_160631527.1">
    <property type="nucleotide sequence ID" value="NZ_WWNE01000003.1"/>
</dbReference>
<evidence type="ECO:0000256" key="3">
    <source>
        <dbReference type="ARBA" id="ARBA00008982"/>
    </source>
</evidence>
<feature type="binding site" evidence="13">
    <location>
        <position position="117"/>
    </location>
    <ligand>
        <name>(2R)-3-phosphoglycerate</name>
        <dbReference type="ChEBI" id="CHEBI:58272"/>
    </ligand>
</feature>
<dbReference type="CDD" id="cd00318">
    <property type="entry name" value="Phosphoglycerate_kinase"/>
    <property type="match status" value="1"/>
</dbReference>
<evidence type="ECO:0000256" key="11">
    <source>
        <dbReference type="ARBA" id="ARBA00023152"/>
    </source>
</evidence>
<comment type="similarity">
    <text evidence="3 12 15">Belongs to the phosphoglycerate kinase family.</text>
</comment>
<dbReference type="HAMAP" id="MF_00145">
    <property type="entry name" value="Phosphoglyc_kinase"/>
    <property type="match status" value="1"/>
</dbReference>
<dbReference type="PIRSF" id="PIRSF000724">
    <property type="entry name" value="Pgk"/>
    <property type="match status" value="1"/>
</dbReference>
<reference evidence="16 17" key="1">
    <citation type="submission" date="2019-12" db="EMBL/GenBank/DDBJ databases">
        <authorList>
            <person name="Zhao J."/>
        </authorList>
    </citation>
    <scope>NUCLEOTIDE SEQUENCE [LARGE SCALE GENOMIC DNA]</scope>
    <source>
        <strain evidence="16 17">S-15</strain>
    </source>
</reference>
<gene>
    <name evidence="12 16" type="primary">pgk</name>
    <name evidence="16" type="ORF">GQN54_02255</name>
</gene>
<evidence type="ECO:0000256" key="4">
    <source>
        <dbReference type="ARBA" id="ARBA00011245"/>
    </source>
</evidence>
<dbReference type="GO" id="GO:0006094">
    <property type="term" value="P:gluconeogenesis"/>
    <property type="evidence" value="ECO:0007669"/>
    <property type="project" value="TreeGrafter"/>
</dbReference>
<evidence type="ECO:0000256" key="5">
    <source>
        <dbReference type="ARBA" id="ARBA00013061"/>
    </source>
</evidence>
<dbReference type="InterPro" id="IPR036043">
    <property type="entry name" value="Phosphoglycerate_kinase_sf"/>
</dbReference>
<comment type="catalytic activity">
    <reaction evidence="1 12 15">
        <text>(2R)-3-phosphoglycerate + ATP = (2R)-3-phospho-glyceroyl phosphate + ADP</text>
        <dbReference type="Rhea" id="RHEA:14801"/>
        <dbReference type="ChEBI" id="CHEBI:30616"/>
        <dbReference type="ChEBI" id="CHEBI:57604"/>
        <dbReference type="ChEBI" id="CHEBI:58272"/>
        <dbReference type="ChEBI" id="CHEBI:456216"/>
        <dbReference type="EC" id="2.7.2.3"/>
    </reaction>
</comment>
<keyword evidence="8 12" id="KW-0547">Nucleotide-binding</keyword>
<dbReference type="GO" id="GO:0005524">
    <property type="term" value="F:ATP binding"/>
    <property type="evidence" value="ECO:0007669"/>
    <property type="project" value="UniProtKB-KW"/>
</dbReference>
<keyword evidence="10 12" id="KW-0067">ATP-binding</keyword>
<dbReference type="FunFam" id="3.40.50.1260:FF:000003">
    <property type="entry name" value="Phosphoglycerate kinase"/>
    <property type="match status" value="1"/>
</dbReference>
<keyword evidence="12" id="KW-0963">Cytoplasm</keyword>
<comment type="caution">
    <text evidence="16">The sequence shown here is derived from an EMBL/GenBank/DDBJ whole genome shotgun (WGS) entry which is preliminary data.</text>
</comment>
<comment type="subcellular location">
    <subcellularLocation>
        <location evidence="12">Cytoplasm</location>
    </subcellularLocation>
</comment>
<dbReference type="Proteomes" id="UP000470771">
    <property type="component" value="Unassembled WGS sequence"/>
</dbReference>
<feature type="binding site" evidence="12 14">
    <location>
        <position position="293"/>
    </location>
    <ligand>
        <name>ATP</name>
        <dbReference type="ChEBI" id="CHEBI:30616"/>
    </ligand>
</feature>
<keyword evidence="7 12" id="KW-0808">Transferase</keyword>
<feature type="binding site" evidence="12 13">
    <location>
        <begin position="58"/>
        <end position="61"/>
    </location>
    <ligand>
        <name>substrate</name>
    </ligand>
</feature>
<evidence type="ECO:0000256" key="7">
    <source>
        <dbReference type="ARBA" id="ARBA00022679"/>
    </source>
</evidence>
<evidence type="ECO:0000256" key="1">
    <source>
        <dbReference type="ARBA" id="ARBA00000642"/>
    </source>
</evidence>
<dbReference type="PROSITE" id="PS00111">
    <property type="entry name" value="PGLYCERATE_KINASE"/>
    <property type="match status" value="1"/>
</dbReference>
<dbReference type="PANTHER" id="PTHR11406">
    <property type="entry name" value="PHOSPHOGLYCERATE KINASE"/>
    <property type="match status" value="1"/>
</dbReference>